<protein>
    <recommendedName>
        <fullName evidence="7">Zn(2)-C6 fungal-type domain-containing protein</fullName>
    </recommendedName>
</protein>
<dbReference type="Proteomes" id="UP000184383">
    <property type="component" value="Unassembled WGS sequence"/>
</dbReference>
<dbReference type="GO" id="GO:0000981">
    <property type="term" value="F:DNA-binding transcription factor activity, RNA polymerase II-specific"/>
    <property type="evidence" value="ECO:0007669"/>
    <property type="project" value="InterPro"/>
</dbReference>
<dbReference type="PROSITE" id="PS50048">
    <property type="entry name" value="ZN2_CY6_FUNGAL_2"/>
    <property type="match status" value="1"/>
</dbReference>
<dbReference type="PANTHER" id="PTHR31779">
    <property type="entry name" value="2-NITROPROPANE DIOXYGENASE FAMILY, PUTATIVE (AFU_ORTHOLOGUE AFUA_2G17430)-RELATED"/>
    <property type="match status" value="1"/>
</dbReference>
<dbReference type="GO" id="GO:0008270">
    <property type="term" value="F:zinc ion binding"/>
    <property type="evidence" value="ECO:0007669"/>
    <property type="project" value="InterPro"/>
</dbReference>
<evidence type="ECO:0000256" key="3">
    <source>
        <dbReference type="ARBA" id="ARBA00023015"/>
    </source>
</evidence>
<feature type="domain" description="Zn(2)-C6 fungal-type" evidence="7">
    <location>
        <begin position="16"/>
        <end position="45"/>
    </location>
</feature>
<name>A0A1L9RI41_ASPWE</name>
<sequence>MSDTPTQSMRKRARKACEPCRERKRKCNGRRPCSSCVRFEYECSFESRERRIHSPVNTPSHQSHQTATTPKLTPNDHSFVQSLEANSGPAFVRRLALSIDPANAPRPHVFAWNVGPRGPSSVEMSSASRIADLISESNLNLLASVYFEKIDPCYGFINRESFFRHVRTRWTSPDSTDGYDAVLCGVAALGSFFSRQSTPSVEGSLIKLSRSILDNHITSGVPSIDMITGWVCQVVYLRMTAAPLAAWMASCTTMHLIEAAGLHFESPTRSNTVLTPITADPNIRQRLVGVAQHLHTWISFDLGLARVSLQQQPQTTTLQSTTPGDYTEKLLSLLPVSASLDPSEPQDEDNLHSTLSQLVSSQDHQPPLVMAQCNLLLCILRRIHTQSSHLIGKINEDPGMDAVLAFMRKALWAARTLADSISPWHQVANIPFQIVCTLLVIDSRASLRLLREAMQTLRHVTFIFQTSNLKEACSNARLLLWLHQKRRTEDVNMVTDVLASDASADAAAESDGELGVSSEVELAWIDSLTAGMPSLQDIDADLILNGDYMI</sequence>
<accession>A0A1L9RI41</accession>
<keyword evidence="2" id="KW-0862">Zinc</keyword>
<dbReference type="CDD" id="cd00067">
    <property type="entry name" value="GAL4"/>
    <property type="match status" value="1"/>
</dbReference>
<reference evidence="9" key="1">
    <citation type="journal article" date="2017" name="Genome Biol.">
        <title>Comparative genomics reveals high biological diversity and specific adaptations in the industrially and medically important fungal genus Aspergillus.</title>
        <authorList>
            <person name="de Vries R.P."/>
            <person name="Riley R."/>
            <person name="Wiebenga A."/>
            <person name="Aguilar-Osorio G."/>
            <person name="Amillis S."/>
            <person name="Uchima C.A."/>
            <person name="Anderluh G."/>
            <person name="Asadollahi M."/>
            <person name="Askin M."/>
            <person name="Barry K."/>
            <person name="Battaglia E."/>
            <person name="Bayram O."/>
            <person name="Benocci T."/>
            <person name="Braus-Stromeyer S.A."/>
            <person name="Caldana C."/>
            <person name="Canovas D."/>
            <person name="Cerqueira G.C."/>
            <person name="Chen F."/>
            <person name="Chen W."/>
            <person name="Choi C."/>
            <person name="Clum A."/>
            <person name="Dos Santos R.A."/>
            <person name="Damasio A.R."/>
            <person name="Diallinas G."/>
            <person name="Emri T."/>
            <person name="Fekete E."/>
            <person name="Flipphi M."/>
            <person name="Freyberg S."/>
            <person name="Gallo A."/>
            <person name="Gournas C."/>
            <person name="Habgood R."/>
            <person name="Hainaut M."/>
            <person name="Harispe M.L."/>
            <person name="Henrissat B."/>
            <person name="Hilden K.S."/>
            <person name="Hope R."/>
            <person name="Hossain A."/>
            <person name="Karabika E."/>
            <person name="Karaffa L."/>
            <person name="Karanyi Z."/>
            <person name="Krasevec N."/>
            <person name="Kuo A."/>
            <person name="Kusch H."/>
            <person name="LaButti K."/>
            <person name="Lagendijk E.L."/>
            <person name="Lapidus A."/>
            <person name="Levasseur A."/>
            <person name="Lindquist E."/>
            <person name="Lipzen A."/>
            <person name="Logrieco A.F."/>
            <person name="MacCabe A."/>
            <person name="Maekelae M.R."/>
            <person name="Malavazi I."/>
            <person name="Melin P."/>
            <person name="Meyer V."/>
            <person name="Mielnichuk N."/>
            <person name="Miskei M."/>
            <person name="Molnar A.P."/>
            <person name="Mule G."/>
            <person name="Ngan C.Y."/>
            <person name="Orejas M."/>
            <person name="Orosz E."/>
            <person name="Ouedraogo J.P."/>
            <person name="Overkamp K.M."/>
            <person name="Park H.-S."/>
            <person name="Perrone G."/>
            <person name="Piumi F."/>
            <person name="Punt P.J."/>
            <person name="Ram A.F."/>
            <person name="Ramon A."/>
            <person name="Rauscher S."/>
            <person name="Record E."/>
            <person name="Riano-Pachon D.M."/>
            <person name="Robert V."/>
            <person name="Roehrig J."/>
            <person name="Ruller R."/>
            <person name="Salamov A."/>
            <person name="Salih N.S."/>
            <person name="Samson R.A."/>
            <person name="Sandor E."/>
            <person name="Sanguinetti M."/>
            <person name="Schuetze T."/>
            <person name="Sepcic K."/>
            <person name="Shelest E."/>
            <person name="Sherlock G."/>
            <person name="Sophianopoulou V."/>
            <person name="Squina F.M."/>
            <person name="Sun H."/>
            <person name="Susca A."/>
            <person name="Todd R.B."/>
            <person name="Tsang A."/>
            <person name="Unkles S.E."/>
            <person name="van de Wiele N."/>
            <person name="van Rossen-Uffink D."/>
            <person name="Oliveira J.V."/>
            <person name="Vesth T.C."/>
            <person name="Visser J."/>
            <person name="Yu J.-H."/>
            <person name="Zhou M."/>
            <person name="Andersen M.R."/>
            <person name="Archer D.B."/>
            <person name="Baker S.E."/>
            <person name="Benoit I."/>
            <person name="Brakhage A.A."/>
            <person name="Braus G.H."/>
            <person name="Fischer R."/>
            <person name="Frisvad J.C."/>
            <person name="Goldman G.H."/>
            <person name="Houbraken J."/>
            <person name="Oakley B."/>
            <person name="Pocsi I."/>
            <person name="Scazzocchio C."/>
            <person name="Seiboth B."/>
            <person name="vanKuyk P.A."/>
            <person name="Wortman J."/>
            <person name="Dyer P.S."/>
            <person name="Grigoriev I.V."/>
        </authorList>
    </citation>
    <scope>NUCLEOTIDE SEQUENCE [LARGE SCALE GENOMIC DNA]</scope>
    <source>
        <strain evidence="9">DTO 134E9</strain>
    </source>
</reference>
<evidence type="ECO:0000256" key="1">
    <source>
        <dbReference type="ARBA" id="ARBA00022723"/>
    </source>
</evidence>
<dbReference type="Pfam" id="PF04082">
    <property type="entry name" value="Fungal_trans"/>
    <property type="match status" value="1"/>
</dbReference>
<keyword evidence="3" id="KW-0805">Transcription regulation</keyword>
<dbReference type="GO" id="GO:0003677">
    <property type="term" value="F:DNA binding"/>
    <property type="evidence" value="ECO:0007669"/>
    <property type="project" value="UniProtKB-KW"/>
</dbReference>
<evidence type="ECO:0000256" key="4">
    <source>
        <dbReference type="ARBA" id="ARBA00023125"/>
    </source>
</evidence>
<evidence type="ECO:0000256" key="5">
    <source>
        <dbReference type="ARBA" id="ARBA00023163"/>
    </source>
</evidence>
<dbReference type="AlphaFoldDB" id="A0A1L9RI41"/>
<dbReference type="PROSITE" id="PS00463">
    <property type="entry name" value="ZN2_CY6_FUNGAL_1"/>
    <property type="match status" value="1"/>
</dbReference>
<dbReference type="PANTHER" id="PTHR31779:SF5">
    <property type="entry name" value="ZN(II)2CYS6 TRANSCRIPTION FACTOR (EUROFUNG)"/>
    <property type="match status" value="1"/>
</dbReference>
<gene>
    <name evidence="8" type="ORF">ASPWEDRAFT_113274</name>
</gene>
<dbReference type="SUPFAM" id="SSF57701">
    <property type="entry name" value="Zn2/Cys6 DNA-binding domain"/>
    <property type="match status" value="1"/>
</dbReference>
<dbReference type="InterPro" id="IPR001138">
    <property type="entry name" value="Zn2Cys6_DnaBD"/>
</dbReference>
<evidence type="ECO:0000313" key="9">
    <source>
        <dbReference type="Proteomes" id="UP000184383"/>
    </source>
</evidence>
<dbReference type="Gene3D" id="4.10.240.10">
    <property type="entry name" value="Zn(2)-C6 fungal-type DNA-binding domain"/>
    <property type="match status" value="1"/>
</dbReference>
<dbReference type="InterPro" id="IPR036864">
    <property type="entry name" value="Zn2-C6_fun-type_DNA-bd_sf"/>
</dbReference>
<evidence type="ECO:0000256" key="6">
    <source>
        <dbReference type="ARBA" id="ARBA00023242"/>
    </source>
</evidence>
<dbReference type="VEuPathDB" id="FungiDB:ASPWEDRAFT_113274"/>
<evidence type="ECO:0000313" key="8">
    <source>
        <dbReference type="EMBL" id="OJJ34600.1"/>
    </source>
</evidence>
<keyword evidence="5" id="KW-0804">Transcription</keyword>
<evidence type="ECO:0000256" key="2">
    <source>
        <dbReference type="ARBA" id="ARBA00022833"/>
    </source>
</evidence>
<dbReference type="InterPro" id="IPR052478">
    <property type="entry name" value="Metabolite_Synth_Reg"/>
</dbReference>
<proteinExistence type="predicted"/>
<evidence type="ECO:0000259" key="7">
    <source>
        <dbReference type="PROSITE" id="PS50048"/>
    </source>
</evidence>
<dbReference type="RefSeq" id="XP_040688276.1">
    <property type="nucleotide sequence ID" value="XM_040828393.1"/>
</dbReference>
<dbReference type="CDD" id="cd12148">
    <property type="entry name" value="fungal_TF_MHR"/>
    <property type="match status" value="1"/>
</dbReference>
<dbReference type="InterPro" id="IPR007219">
    <property type="entry name" value="XnlR_reg_dom"/>
</dbReference>
<dbReference type="GeneID" id="63744241"/>
<organism evidence="8 9">
    <name type="scientific">Aspergillus wentii DTO 134E9</name>
    <dbReference type="NCBI Taxonomy" id="1073089"/>
    <lineage>
        <taxon>Eukaryota</taxon>
        <taxon>Fungi</taxon>
        <taxon>Dikarya</taxon>
        <taxon>Ascomycota</taxon>
        <taxon>Pezizomycotina</taxon>
        <taxon>Eurotiomycetes</taxon>
        <taxon>Eurotiomycetidae</taxon>
        <taxon>Eurotiales</taxon>
        <taxon>Aspergillaceae</taxon>
        <taxon>Aspergillus</taxon>
        <taxon>Aspergillus subgen. Cremei</taxon>
    </lineage>
</organism>
<dbReference type="OrthoDB" id="9986881at2759"/>
<keyword evidence="1" id="KW-0479">Metal-binding</keyword>
<keyword evidence="4" id="KW-0238">DNA-binding</keyword>
<dbReference type="EMBL" id="KV878213">
    <property type="protein sequence ID" value="OJJ34600.1"/>
    <property type="molecule type" value="Genomic_DNA"/>
</dbReference>
<dbReference type="Pfam" id="PF00172">
    <property type="entry name" value="Zn_clus"/>
    <property type="match status" value="1"/>
</dbReference>
<keyword evidence="6" id="KW-0539">Nucleus</keyword>
<dbReference type="GO" id="GO:0009410">
    <property type="term" value="P:response to xenobiotic stimulus"/>
    <property type="evidence" value="ECO:0007669"/>
    <property type="project" value="TreeGrafter"/>
</dbReference>
<keyword evidence="9" id="KW-1185">Reference proteome</keyword>
<dbReference type="GO" id="GO:0006351">
    <property type="term" value="P:DNA-templated transcription"/>
    <property type="evidence" value="ECO:0007669"/>
    <property type="project" value="InterPro"/>
</dbReference>
<dbReference type="SMART" id="SM00066">
    <property type="entry name" value="GAL4"/>
    <property type="match status" value="1"/>
</dbReference>